<evidence type="ECO:0000259" key="1">
    <source>
        <dbReference type="Pfam" id="PF19809"/>
    </source>
</evidence>
<name>A0ABR7L536_9PSEU</name>
<dbReference type="Proteomes" id="UP000734823">
    <property type="component" value="Unassembled WGS sequence"/>
</dbReference>
<accession>A0ABR7L536</accession>
<organism evidence="2 3">
    <name type="scientific">Actinokineospora xionganensis</name>
    <dbReference type="NCBI Taxonomy" id="2684470"/>
    <lineage>
        <taxon>Bacteria</taxon>
        <taxon>Bacillati</taxon>
        <taxon>Actinomycetota</taxon>
        <taxon>Actinomycetes</taxon>
        <taxon>Pseudonocardiales</taxon>
        <taxon>Pseudonocardiaceae</taxon>
        <taxon>Actinokineospora</taxon>
    </lineage>
</organism>
<dbReference type="EMBL" id="JABVED010000004">
    <property type="protein sequence ID" value="MBC6447442.1"/>
    <property type="molecule type" value="Genomic_DNA"/>
</dbReference>
<gene>
    <name evidence="2" type="ORF">GPZ80_09705</name>
</gene>
<dbReference type="Pfam" id="PF19809">
    <property type="entry name" value="DUF6292"/>
    <property type="match status" value="1"/>
</dbReference>
<sequence>MFRLDPLAAEFLPLDQRIPWPAERRFALLWDEENGWAAAVTTQDEARLVPASFLAIDVLADVSLVGPVRRGAPLR</sequence>
<evidence type="ECO:0000313" key="2">
    <source>
        <dbReference type="EMBL" id="MBC6447442.1"/>
    </source>
</evidence>
<evidence type="ECO:0000313" key="3">
    <source>
        <dbReference type="Proteomes" id="UP000734823"/>
    </source>
</evidence>
<reference evidence="2 3" key="1">
    <citation type="submission" date="2020-06" db="EMBL/GenBank/DDBJ databases">
        <title>Actinokineospora xiongansis sp. nov., isolated from soil of Baiyangdian.</title>
        <authorList>
            <person name="Zhang X."/>
        </authorList>
    </citation>
    <scope>NUCLEOTIDE SEQUENCE [LARGE SCALE GENOMIC DNA]</scope>
    <source>
        <strain evidence="2 3">HBU206404</strain>
    </source>
</reference>
<dbReference type="InterPro" id="IPR046259">
    <property type="entry name" value="DUF6292"/>
</dbReference>
<protein>
    <recommendedName>
        <fullName evidence="1">DUF6292 domain-containing protein</fullName>
    </recommendedName>
</protein>
<feature type="domain" description="DUF6292" evidence="1">
    <location>
        <begin position="5"/>
        <end position="62"/>
    </location>
</feature>
<keyword evidence="3" id="KW-1185">Reference proteome</keyword>
<proteinExistence type="predicted"/>
<comment type="caution">
    <text evidence="2">The sequence shown here is derived from an EMBL/GenBank/DDBJ whole genome shotgun (WGS) entry which is preliminary data.</text>
</comment>